<protein>
    <submittedName>
        <fullName evidence="4">DNA-protecting protein DprA</fullName>
    </submittedName>
</protein>
<evidence type="ECO:0000313" key="4">
    <source>
        <dbReference type="EMBL" id="HIQ83660.1"/>
    </source>
</evidence>
<feature type="domain" description="Smf/DprA SLOG" evidence="2">
    <location>
        <begin position="84"/>
        <end position="289"/>
    </location>
</feature>
<dbReference type="InterPro" id="IPR036388">
    <property type="entry name" value="WH-like_DNA-bd_sf"/>
</dbReference>
<dbReference type="Gene3D" id="3.40.50.450">
    <property type="match status" value="1"/>
</dbReference>
<dbReference type="InterPro" id="IPR003488">
    <property type="entry name" value="DprA"/>
</dbReference>
<dbReference type="GO" id="GO:0009294">
    <property type="term" value="P:DNA-mediated transformation"/>
    <property type="evidence" value="ECO:0007669"/>
    <property type="project" value="InterPro"/>
</dbReference>
<dbReference type="PANTHER" id="PTHR43022">
    <property type="entry name" value="PROTEIN SMF"/>
    <property type="match status" value="1"/>
</dbReference>
<reference evidence="4" key="1">
    <citation type="submission" date="2020-10" db="EMBL/GenBank/DDBJ databases">
        <authorList>
            <person name="Gilroy R."/>
        </authorList>
    </citation>
    <scope>NUCLEOTIDE SEQUENCE</scope>
    <source>
        <strain evidence="4">ChiSjej6B24-2974</strain>
    </source>
</reference>
<proteinExistence type="inferred from homology"/>
<accession>A0A9D1CYL7</accession>
<dbReference type="Pfam" id="PF17782">
    <property type="entry name" value="WHD_DprA"/>
    <property type="match status" value="1"/>
</dbReference>
<evidence type="ECO:0000313" key="5">
    <source>
        <dbReference type="Proteomes" id="UP000824260"/>
    </source>
</evidence>
<dbReference type="Gene3D" id="1.10.10.10">
    <property type="entry name" value="Winged helix-like DNA-binding domain superfamily/Winged helix DNA-binding domain"/>
    <property type="match status" value="1"/>
</dbReference>
<dbReference type="SUPFAM" id="SSF102405">
    <property type="entry name" value="MCP/YpsA-like"/>
    <property type="match status" value="1"/>
</dbReference>
<sequence>MEYSVMEQYWIWLSSVDGIGPRRFYRLLSQYGDARAVWDNAGDAEMAFLGPKTLKSLRDARSEAYFFRLFANMERAGMRAVPRISEDYPQALGEIHDPPPTLYVRGEASLAAERMFAIVGSRRATRDGKRAAREFAAALARENVCMVSGLARGVDTCAHEGALEGGGTTIAVLGSGADVIYPPENEDLVSRILASGGAVISELAPGTRPAPGNFPARNRIISGLCQGVLLVEGSQTSGAMITAGLAIEQGRDVFAVPGSIYAPLSAAPNRLIFDGANPALSAWDILEHYRWGVRPARSAAKGREIELDEDERSLYDALCEQELSFDELSALSKFPASKLNSLLTSLELRGIIVKAPGGIYRAYQ</sequence>
<dbReference type="EMBL" id="DVFZ01000103">
    <property type="protein sequence ID" value="HIQ83660.1"/>
    <property type="molecule type" value="Genomic_DNA"/>
</dbReference>
<comment type="similarity">
    <text evidence="1">Belongs to the DprA/Smf family.</text>
</comment>
<evidence type="ECO:0000256" key="1">
    <source>
        <dbReference type="ARBA" id="ARBA00006525"/>
    </source>
</evidence>
<reference evidence="4" key="2">
    <citation type="journal article" date="2021" name="PeerJ">
        <title>Extensive microbial diversity within the chicken gut microbiome revealed by metagenomics and culture.</title>
        <authorList>
            <person name="Gilroy R."/>
            <person name="Ravi A."/>
            <person name="Getino M."/>
            <person name="Pursley I."/>
            <person name="Horton D.L."/>
            <person name="Alikhan N.F."/>
            <person name="Baker D."/>
            <person name="Gharbi K."/>
            <person name="Hall N."/>
            <person name="Watson M."/>
            <person name="Adriaenssens E.M."/>
            <person name="Foster-Nyarko E."/>
            <person name="Jarju S."/>
            <person name="Secka A."/>
            <person name="Antonio M."/>
            <person name="Oren A."/>
            <person name="Chaudhuri R.R."/>
            <person name="La Ragione R."/>
            <person name="Hildebrand F."/>
            <person name="Pallen M.J."/>
        </authorList>
    </citation>
    <scope>NUCLEOTIDE SEQUENCE</scope>
    <source>
        <strain evidence="4">ChiSjej6B24-2974</strain>
    </source>
</reference>
<dbReference type="NCBIfam" id="TIGR00732">
    <property type="entry name" value="dprA"/>
    <property type="match status" value="1"/>
</dbReference>
<organism evidence="4 5">
    <name type="scientific">Candidatus Pullichristensenella stercorigallinarum</name>
    <dbReference type="NCBI Taxonomy" id="2840909"/>
    <lineage>
        <taxon>Bacteria</taxon>
        <taxon>Bacillati</taxon>
        <taxon>Bacillota</taxon>
        <taxon>Clostridia</taxon>
        <taxon>Candidatus Pullichristensenella</taxon>
    </lineage>
</organism>
<feature type="domain" description="DprA winged helix" evidence="3">
    <location>
        <begin position="302"/>
        <end position="358"/>
    </location>
</feature>
<evidence type="ECO:0000259" key="2">
    <source>
        <dbReference type="Pfam" id="PF02481"/>
    </source>
</evidence>
<dbReference type="InterPro" id="IPR057666">
    <property type="entry name" value="DrpA_SLOG"/>
</dbReference>
<dbReference type="InterPro" id="IPR041614">
    <property type="entry name" value="DprA_WH"/>
</dbReference>
<comment type="caution">
    <text evidence="4">The sequence shown here is derived from an EMBL/GenBank/DDBJ whole genome shotgun (WGS) entry which is preliminary data.</text>
</comment>
<name>A0A9D1CYL7_9FIRM</name>
<dbReference type="AlphaFoldDB" id="A0A9D1CYL7"/>
<evidence type="ECO:0000259" key="3">
    <source>
        <dbReference type="Pfam" id="PF17782"/>
    </source>
</evidence>
<dbReference type="PANTHER" id="PTHR43022:SF1">
    <property type="entry name" value="PROTEIN SMF"/>
    <property type="match status" value="1"/>
</dbReference>
<dbReference type="Proteomes" id="UP000824260">
    <property type="component" value="Unassembled WGS sequence"/>
</dbReference>
<dbReference type="Pfam" id="PF02481">
    <property type="entry name" value="DNA_processg_A"/>
    <property type="match status" value="1"/>
</dbReference>
<gene>
    <name evidence="4" type="primary">dprA</name>
    <name evidence="4" type="ORF">IAA52_11230</name>
</gene>